<evidence type="ECO:0000313" key="2">
    <source>
        <dbReference type="Proteomes" id="UP000326396"/>
    </source>
</evidence>
<organism evidence="1 2">
    <name type="scientific">Mikania micrantha</name>
    <name type="common">bitter vine</name>
    <dbReference type="NCBI Taxonomy" id="192012"/>
    <lineage>
        <taxon>Eukaryota</taxon>
        <taxon>Viridiplantae</taxon>
        <taxon>Streptophyta</taxon>
        <taxon>Embryophyta</taxon>
        <taxon>Tracheophyta</taxon>
        <taxon>Spermatophyta</taxon>
        <taxon>Magnoliopsida</taxon>
        <taxon>eudicotyledons</taxon>
        <taxon>Gunneridae</taxon>
        <taxon>Pentapetalae</taxon>
        <taxon>asterids</taxon>
        <taxon>campanulids</taxon>
        <taxon>Asterales</taxon>
        <taxon>Asteraceae</taxon>
        <taxon>Asteroideae</taxon>
        <taxon>Heliantheae alliance</taxon>
        <taxon>Eupatorieae</taxon>
        <taxon>Mikania</taxon>
    </lineage>
</organism>
<dbReference type="OrthoDB" id="767245at2759"/>
<sequence length="111" mass="12300">MNPRSVTEAEMAYVIKQLSKYGGSKSLTVATVISLPVVTSCDGGSYGVVLGVPLHHAHDRGQKWLRMIGDDLVYVYREGTMDMSATYKNGNKDKNPDLIIVPWKSIMDRIL</sequence>
<comment type="caution">
    <text evidence="1">The sequence shown here is derived from an EMBL/GenBank/DDBJ whole genome shotgun (WGS) entry which is preliminary data.</text>
</comment>
<evidence type="ECO:0000313" key="1">
    <source>
        <dbReference type="EMBL" id="KAD3642136.1"/>
    </source>
</evidence>
<dbReference type="Proteomes" id="UP000326396">
    <property type="component" value="Linkage Group LG5"/>
</dbReference>
<accession>A0A5N6MQ33</accession>
<keyword evidence="2" id="KW-1185">Reference proteome</keyword>
<gene>
    <name evidence="1" type="ORF">E3N88_31360</name>
</gene>
<reference evidence="1 2" key="1">
    <citation type="submission" date="2019-05" db="EMBL/GenBank/DDBJ databases">
        <title>Mikania micrantha, genome provides insights into the molecular mechanism of rapid growth.</title>
        <authorList>
            <person name="Liu B."/>
        </authorList>
    </citation>
    <scope>NUCLEOTIDE SEQUENCE [LARGE SCALE GENOMIC DNA]</scope>
    <source>
        <strain evidence="1">NLD-2019</strain>
        <tissue evidence="1">Leaf</tissue>
    </source>
</reference>
<dbReference type="EMBL" id="SZYD01000015">
    <property type="protein sequence ID" value="KAD3642136.1"/>
    <property type="molecule type" value="Genomic_DNA"/>
</dbReference>
<name>A0A5N6MQ33_9ASTR</name>
<dbReference type="AlphaFoldDB" id="A0A5N6MQ33"/>
<proteinExistence type="predicted"/>
<protein>
    <submittedName>
        <fullName evidence="1">Uncharacterized protein</fullName>
    </submittedName>
</protein>